<organism evidence="7 8">
    <name type="scientific">Aureimonas fodinaquatilis</name>
    <dbReference type="NCBI Taxonomy" id="2565783"/>
    <lineage>
        <taxon>Bacteria</taxon>
        <taxon>Pseudomonadati</taxon>
        <taxon>Pseudomonadota</taxon>
        <taxon>Alphaproteobacteria</taxon>
        <taxon>Hyphomicrobiales</taxon>
        <taxon>Aurantimonadaceae</taxon>
        <taxon>Aureimonas</taxon>
    </lineage>
</organism>
<evidence type="ECO:0000313" key="8">
    <source>
        <dbReference type="Proteomes" id="UP000324738"/>
    </source>
</evidence>
<evidence type="ECO:0000256" key="2">
    <source>
        <dbReference type="ARBA" id="ARBA00022692"/>
    </source>
</evidence>
<gene>
    <name evidence="7" type="ORF">FPY71_01590</name>
</gene>
<protein>
    <submittedName>
        <fullName evidence="7">FUSC family protein</fullName>
    </submittedName>
</protein>
<reference evidence="7 8" key="1">
    <citation type="submission" date="2019-08" db="EMBL/GenBank/DDBJ databases">
        <title>Aureimonas fodiniaquatilis sp. nov., isolated from a coal mine wastewater.</title>
        <authorList>
            <person name="Kim W."/>
        </authorList>
    </citation>
    <scope>NUCLEOTIDE SEQUENCE [LARGE SCALE GENOMIC DNA]</scope>
    <source>
        <strain evidence="7 8">CAU 1482</strain>
    </source>
</reference>
<evidence type="ECO:0000256" key="5">
    <source>
        <dbReference type="SAM" id="Phobius"/>
    </source>
</evidence>
<sequence>MVIPQFPLGRSIRSAICIAGPLGVGWATGSYITAIWIVMGTLVAAAGESGSDSYGIRLRSLAKAAPIAAAGYLTGYLTLLPYPALIAAMTVVGFGAGVVNSLGASFPAATMQFLLTAALGIGLSDVITSPYWQISLLYLSGIILYAAALFIEAALKRSQTQLQDTEPFNPGISSGFATASAGMESTNTPFVSWAREPLAIALCVGISYSARYWTDDSHWFWIPLTVALVMTPRLGSVYSRSIGRICGTVIGVIIGILAVRTLSDGTQMIAGIATLALLLPWARDVSYAAKAVIMTPLILIIVDLIQPDVGINIYAWERLTDTITGGLIVIIIAFIAYRSSRSAKRHFA</sequence>
<dbReference type="Pfam" id="PF13515">
    <property type="entry name" value="FUSC_2"/>
    <property type="match status" value="1"/>
</dbReference>
<dbReference type="Proteomes" id="UP000324738">
    <property type="component" value="Unassembled WGS sequence"/>
</dbReference>
<comment type="subcellular location">
    <subcellularLocation>
        <location evidence="1">Membrane</location>
        <topology evidence="1">Multi-pass membrane protein</topology>
    </subcellularLocation>
</comment>
<proteinExistence type="predicted"/>
<dbReference type="AlphaFoldDB" id="A0A5B0E285"/>
<feature type="transmembrane region" description="Helical" evidence="5">
    <location>
        <begin position="138"/>
        <end position="155"/>
    </location>
</feature>
<evidence type="ECO:0000259" key="6">
    <source>
        <dbReference type="Pfam" id="PF13515"/>
    </source>
</evidence>
<accession>A0A5B0E285</accession>
<feature type="transmembrane region" description="Helical" evidence="5">
    <location>
        <begin position="318"/>
        <end position="337"/>
    </location>
</feature>
<feature type="transmembrane region" description="Helical" evidence="5">
    <location>
        <begin position="265"/>
        <end position="282"/>
    </location>
</feature>
<feature type="transmembrane region" description="Helical" evidence="5">
    <location>
        <begin position="242"/>
        <end position="259"/>
    </location>
</feature>
<evidence type="ECO:0000256" key="3">
    <source>
        <dbReference type="ARBA" id="ARBA00022989"/>
    </source>
</evidence>
<evidence type="ECO:0000256" key="4">
    <source>
        <dbReference type="ARBA" id="ARBA00023136"/>
    </source>
</evidence>
<evidence type="ECO:0000256" key="1">
    <source>
        <dbReference type="ARBA" id="ARBA00004141"/>
    </source>
</evidence>
<keyword evidence="3 5" id="KW-1133">Transmembrane helix</keyword>
<name>A0A5B0E285_9HYPH</name>
<feature type="transmembrane region" description="Helical" evidence="5">
    <location>
        <begin position="287"/>
        <end position="306"/>
    </location>
</feature>
<keyword evidence="2 5" id="KW-0812">Transmembrane</keyword>
<comment type="caution">
    <text evidence="7">The sequence shown here is derived from an EMBL/GenBank/DDBJ whole genome shotgun (WGS) entry which is preliminary data.</text>
</comment>
<evidence type="ECO:0000313" key="7">
    <source>
        <dbReference type="EMBL" id="KAA0971850.1"/>
    </source>
</evidence>
<dbReference type="InterPro" id="IPR049453">
    <property type="entry name" value="Memb_transporter_dom"/>
</dbReference>
<dbReference type="GO" id="GO:0016020">
    <property type="term" value="C:membrane"/>
    <property type="evidence" value="ECO:0007669"/>
    <property type="project" value="UniProtKB-SubCell"/>
</dbReference>
<dbReference type="EMBL" id="VTWH01000001">
    <property type="protein sequence ID" value="KAA0971850.1"/>
    <property type="molecule type" value="Genomic_DNA"/>
</dbReference>
<feature type="transmembrane region" description="Helical" evidence="5">
    <location>
        <begin position="31"/>
        <end position="49"/>
    </location>
</feature>
<dbReference type="RefSeq" id="WP_149296972.1">
    <property type="nucleotide sequence ID" value="NZ_VTWH01000001.1"/>
</dbReference>
<keyword evidence="8" id="KW-1185">Reference proteome</keyword>
<feature type="transmembrane region" description="Helical" evidence="5">
    <location>
        <begin position="61"/>
        <end position="79"/>
    </location>
</feature>
<keyword evidence="4 5" id="KW-0472">Membrane</keyword>
<dbReference type="OrthoDB" id="128040at2"/>
<feature type="domain" description="Integral membrane bound transporter" evidence="6">
    <location>
        <begin position="210"/>
        <end position="332"/>
    </location>
</feature>